<dbReference type="GO" id="GO:0047936">
    <property type="term" value="F:glucose 1-dehydrogenase [NAD(P)+] activity"/>
    <property type="evidence" value="ECO:0007669"/>
    <property type="project" value="UniProtKB-EC"/>
</dbReference>
<dbReference type="NCBIfam" id="NF009466">
    <property type="entry name" value="PRK12826.1-2"/>
    <property type="match status" value="1"/>
</dbReference>
<dbReference type="InterPro" id="IPR036291">
    <property type="entry name" value="NAD(P)-bd_dom_sf"/>
</dbReference>
<evidence type="ECO:0000256" key="3">
    <source>
        <dbReference type="SAM" id="MobiDB-lite"/>
    </source>
</evidence>
<dbReference type="Gene3D" id="3.40.50.720">
    <property type="entry name" value="NAD(P)-binding Rossmann-like Domain"/>
    <property type="match status" value="1"/>
</dbReference>
<evidence type="ECO:0000313" key="7">
    <source>
        <dbReference type="Proteomes" id="UP000315217"/>
    </source>
</evidence>
<reference evidence="7 8" key="1">
    <citation type="journal article" date="2019" name="Nat. Microbiol.">
        <title>Mediterranean grassland soil C-N compound turnover is dependent on rainfall and depth, and is mediated by genomically divergent microorganisms.</title>
        <authorList>
            <person name="Diamond S."/>
            <person name="Andeer P.F."/>
            <person name="Li Z."/>
            <person name="Crits-Christoph A."/>
            <person name="Burstein D."/>
            <person name="Anantharaman K."/>
            <person name="Lane K.R."/>
            <person name="Thomas B.C."/>
            <person name="Pan C."/>
            <person name="Northen T.R."/>
            <person name="Banfield J.F."/>
        </authorList>
    </citation>
    <scope>NUCLEOTIDE SEQUENCE [LARGE SCALE GENOMIC DNA]</scope>
    <source>
        <strain evidence="6">NP_1</strain>
        <strain evidence="5">NP_2</strain>
    </source>
</reference>
<dbReference type="Proteomes" id="UP000315217">
    <property type="component" value="Unassembled WGS sequence"/>
</dbReference>
<dbReference type="InterPro" id="IPR002347">
    <property type="entry name" value="SDR_fam"/>
</dbReference>
<dbReference type="NCBIfam" id="NF005559">
    <property type="entry name" value="PRK07231.1"/>
    <property type="match status" value="1"/>
</dbReference>
<dbReference type="Proteomes" id="UP000318661">
    <property type="component" value="Unassembled WGS sequence"/>
</dbReference>
<dbReference type="SMART" id="SM00822">
    <property type="entry name" value="PKS_KR"/>
    <property type="match status" value="1"/>
</dbReference>
<evidence type="ECO:0000313" key="6">
    <source>
        <dbReference type="EMBL" id="TMJ08214.1"/>
    </source>
</evidence>
<comment type="caution">
    <text evidence="5">The sequence shown here is derived from an EMBL/GenBank/DDBJ whole genome shotgun (WGS) entry which is preliminary data.</text>
</comment>
<dbReference type="EMBL" id="VBAI01000207">
    <property type="protein sequence ID" value="TMJ08214.1"/>
    <property type="molecule type" value="Genomic_DNA"/>
</dbReference>
<protein>
    <submittedName>
        <fullName evidence="5">Glucose 1-dehydrogenase</fullName>
        <ecNumber evidence="5">1.1.1.47</ecNumber>
    </submittedName>
</protein>
<dbReference type="InterPro" id="IPR057326">
    <property type="entry name" value="KR_dom"/>
</dbReference>
<name>A0A537LHV5_9BACT</name>
<dbReference type="PRINTS" id="PR00080">
    <property type="entry name" value="SDRFAMILY"/>
</dbReference>
<dbReference type="PANTHER" id="PTHR43639:SF1">
    <property type="entry name" value="SHORT-CHAIN DEHYDROGENASE_REDUCTASE FAMILY PROTEIN"/>
    <property type="match status" value="1"/>
</dbReference>
<dbReference type="PANTHER" id="PTHR43639">
    <property type="entry name" value="OXIDOREDUCTASE, SHORT-CHAIN DEHYDROGENASE/REDUCTASE FAMILY (AFU_ORTHOLOGUE AFUA_5G02870)"/>
    <property type="match status" value="1"/>
</dbReference>
<evidence type="ECO:0000313" key="5">
    <source>
        <dbReference type="EMBL" id="TMJ07563.1"/>
    </source>
</evidence>
<dbReference type="SUPFAM" id="SSF51735">
    <property type="entry name" value="NAD(P)-binding Rossmann-fold domains"/>
    <property type="match status" value="1"/>
</dbReference>
<comment type="similarity">
    <text evidence="1">Belongs to the short-chain dehydrogenases/reductases (SDR) family.</text>
</comment>
<organism evidence="5 8">
    <name type="scientific">Candidatus Segetimicrobium genomatis</name>
    <dbReference type="NCBI Taxonomy" id="2569760"/>
    <lineage>
        <taxon>Bacteria</taxon>
        <taxon>Bacillati</taxon>
        <taxon>Candidatus Sysuimicrobiota</taxon>
        <taxon>Candidatus Sysuimicrobiia</taxon>
        <taxon>Candidatus Sysuimicrobiales</taxon>
        <taxon>Candidatus Segetimicrobiaceae</taxon>
        <taxon>Candidatus Segetimicrobium</taxon>
    </lineage>
</organism>
<dbReference type="EMBL" id="VBAJ01000167">
    <property type="protein sequence ID" value="TMJ07563.1"/>
    <property type="molecule type" value="Genomic_DNA"/>
</dbReference>
<feature type="region of interest" description="Disordered" evidence="3">
    <location>
        <begin position="1"/>
        <end position="27"/>
    </location>
</feature>
<dbReference type="FunFam" id="3.40.50.720:FF:000084">
    <property type="entry name" value="Short-chain dehydrogenase reductase"/>
    <property type="match status" value="1"/>
</dbReference>
<proteinExistence type="inferred from homology"/>
<evidence type="ECO:0000256" key="1">
    <source>
        <dbReference type="ARBA" id="ARBA00006484"/>
    </source>
</evidence>
<accession>A0A537LHV5</accession>
<evidence type="ECO:0000256" key="2">
    <source>
        <dbReference type="ARBA" id="ARBA00023002"/>
    </source>
</evidence>
<dbReference type="EC" id="1.1.1.47" evidence="5"/>
<sequence>MRAFDFPTSPQSPVPSPALLRRESTSDRPNHRSVEFINKVVLITGGSRGIGRAIAGAFAQEGAAVAIAYASHVQDAETVAEALRRSGRRAVAVKADVARANDVSALLEQVLQTWGRLDVLVNNAGTNVRTPPDQLTLREWDQVMGVNLTGAFLCSQFATPALRAAGGSIVNITSMRALVGGSSLPYASSKGGLMAFTKTLAANLAPTVRVNAVAPGYTDTALLAHLTLEERTRIAARIPLGRFAEPEEIAKAVLFLASKRASYMTGQTLVADGGLTMW</sequence>
<dbReference type="PRINTS" id="PR00081">
    <property type="entry name" value="GDHRDH"/>
</dbReference>
<keyword evidence="2 5" id="KW-0560">Oxidoreductase</keyword>
<gene>
    <name evidence="6" type="ORF">E6G98_12485</name>
    <name evidence="5" type="ORF">E6G99_06350</name>
</gene>
<dbReference type="Pfam" id="PF13561">
    <property type="entry name" value="adh_short_C2"/>
    <property type="match status" value="1"/>
</dbReference>
<dbReference type="AlphaFoldDB" id="A0A537LHV5"/>
<evidence type="ECO:0000259" key="4">
    <source>
        <dbReference type="SMART" id="SM00822"/>
    </source>
</evidence>
<evidence type="ECO:0000313" key="8">
    <source>
        <dbReference type="Proteomes" id="UP000318661"/>
    </source>
</evidence>
<feature type="domain" description="Ketoreductase" evidence="4">
    <location>
        <begin position="39"/>
        <end position="216"/>
    </location>
</feature>